<dbReference type="Gene3D" id="3.30.40.10">
    <property type="entry name" value="Zinc/RING finger domain, C3HC4 (zinc finger)"/>
    <property type="match status" value="1"/>
</dbReference>
<keyword evidence="9" id="KW-1185">Reference proteome</keyword>
<proteinExistence type="predicted"/>
<evidence type="ECO:0000256" key="4">
    <source>
        <dbReference type="PROSITE-ProRule" id="PRU00175"/>
    </source>
</evidence>
<keyword evidence="2 4" id="KW-0863">Zinc-finger</keyword>
<organism evidence="8 9">
    <name type="scientific">Plasmodium ovale wallikeri</name>
    <dbReference type="NCBI Taxonomy" id="864142"/>
    <lineage>
        <taxon>Eukaryota</taxon>
        <taxon>Sar</taxon>
        <taxon>Alveolata</taxon>
        <taxon>Apicomplexa</taxon>
        <taxon>Aconoidasida</taxon>
        <taxon>Haemosporida</taxon>
        <taxon>Plasmodiidae</taxon>
        <taxon>Plasmodium</taxon>
        <taxon>Plasmodium (Plasmodium)</taxon>
    </lineage>
</organism>
<dbReference type="SUPFAM" id="SSF57850">
    <property type="entry name" value="RING/U-box"/>
    <property type="match status" value="1"/>
</dbReference>
<dbReference type="InterPro" id="IPR001841">
    <property type="entry name" value="Znf_RING"/>
</dbReference>
<evidence type="ECO:0000256" key="2">
    <source>
        <dbReference type="ARBA" id="ARBA00022771"/>
    </source>
</evidence>
<dbReference type="GO" id="GO:0008270">
    <property type="term" value="F:zinc ion binding"/>
    <property type="evidence" value="ECO:0007669"/>
    <property type="project" value="UniProtKB-KW"/>
</dbReference>
<evidence type="ECO:0000256" key="5">
    <source>
        <dbReference type="SAM" id="MobiDB-lite"/>
    </source>
</evidence>
<dbReference type="PROSITE" id="PS50089">
    <property type="entry name" value="ZF_RING_2"/>
    <property type="match status" value="1"/>
</dbReference>
<evidence type="ECO:0000256" key="3">
    <source>
        <dbReference type="ARBA" id="ARBA00022833"/>
    </source>
</evidence>
<sequence length="492" mass="56334">MKFGKSIRREMHNNAGMHYINYKILKKQIKSINKSRNCEHVEERKRLSEEFEKKLHYDLRTIEETFKKFINDIVNIKKDIQRILTCGIIHNEHTIIEKKDITFDMLLDLLKENGDVSQEIFDFCVQLSILSYKCKNIRTYIIYNYVGLVKILKKRRKVRNNQALHADSGDVADPAYNDSDVLYAYSWCHSEELAQLVSSVNTWSDEFMQKFSNSPVTSEKYICPICLCLMHDPITLNSCFHSFCWKCLATAIQQFSIDNCPLCRTKIAYDKNTFKVDGILNHFLKKHFAGKAVNVGNEENAAKGGEAMAIVAAVEAEGVASSSMGDLITKSHFHSEGEKIDMENTEEVDTHRKFCRVDGEKNSLFVLTPSLPCDPSWCPQPGDHDKRTYHTGRESHYSDNEKINGYTILGTNLEEVECNNGKETNLETLRKYLTVLNKDDISMAQDGERESDYSDDSSRNSSVSCALGGHNQKEIIKDEFSVISRVINYTLN</sequence>
<accession>A0A1A8YJK2</accession>
<name>A0A1A8YJK2_PLAOA</name>
<keyword evidence="3" id="KW-0862">Zinc</keyword>
<dbReference type="InterPro" id="IPR004331">
    <property type="entry name" value="SPX_dom"/>
</dbReference>
<feature type="domain" description="SPX" evidence="7">
    <location>
        <begin position="1"/>
        <end position="169"/>
    </location>
</feature>
<gene>
    <name evidence="8" type="ORF">POVWA1_008600</name>
</gene>
<feature type="compositionally biased region" description="Basic and acidic residues" evidence="5">
    <location>
        <begin position="443"/>
        <end position="458"/>
    </location>
</feature>
<evidence type="ECO:0000256" key="1">
    <source>
        <dbReference type="ARBA" id="ARBA00022723"/>
    </source>
</evidence>
<dbReference type="PANTHER" id="PTHR23327">
    <property type="entry name" value="RING FINGER PROTEIN 127"/>
    <property type="match status" value="1"/>
</dbReference>
<dbReference type="InterPro" id="IPR013083">
    <property type="entry name" value="Znf_RING/FYVE/PHD"/>
</dbReference>
<reference evidence="9" key="1">
    <citation type="submission" date="2016-05" db="EMBL/GenBank/DDBJ databases">
        <authorList>
            <person name="Naeem Raeece"/>
        </authorList>
    </citation>
    <scope>NUCLEOTIDE SEQUENCE [LARGE SCALE GENOMIC DNA]</scope>
</reference>
<keyword evidence="1" id="KW-0479">Metal-binding</keyword>
<dbReference type="InterPro" id="IPR027370">
    <property type="entry name" value="Znf-RING_euk"/>
</dbReference>
<evidence type="ECO:0000259" key="6">
    <source>
        <dbReference type="PROSITE" id="PS50089"/>
    </source>
</evidence>
<dbReference type="Proteomes" id="UP000078555">
    <property type="component" value="Unassembled WGS sequence"/>
</dbReference>
<dbReference type="InterPro" id="IPR017907">
    <property type="entry name" value="Znf_RING_CS"/>
</dbReference>
<evidence type="ECO:0000313" key="8">
    <source>
        <dbReference type="EMBL" id="SBT31717.1"/>
    </source>
</evidence>
<dbReference type="Pfam" id="PF13445">
    <property type="entry name" value="zf-RING_UBOX"/>
    <property type="match status" value="1"/>
</dbReference>
<evidence type="ECO:0000259" key="7">
    <source>
        <dbReference type="PROSITE" id="PS51382"/>
    </source>
</evidence>
<dbReference type="PROSITE" id="PS51382">
    <property type="entry name" value="SPX"/>
    <property type="match status" value="1"/>
</dbReference>
<dbReference type="PROSITE" id="PS00518">
    <property type="entry name" value="ZF_RING_1"/>
    <property type="match status" value="1"/>
</dbReference>
<protein>
    <submittedName>
        <fullName evidence="8">RING zinc finger protein, putative</fullName>
    </submittedName>
</protein>
<feature type="domain" description="RING-type" evidence="6">
    <location>
        <begin position="223"/>
        <end position="264"/>
    </location>
</feature>
<dbReference type="EMBL" id="FLRD01000023">
    <property type="protein sequence ID" value="SBT31717.1"/>
    <property type="molecule type" value="Genomic_DNA"/>
</dbReference>
<feature type="region of interest" description="Disordered" evidence="5">
    <location>
        <begin position="443"/>
        <end position="465"/>
    </location>
</feature>
<dbReference type="AlphaFoldDB" id="A0A1A8YJK2"/>
<dbReference type="CDD" id="cd14447">
    <property type="entry name" value="SPX"/>
    <property type="match status" value="1"/>
</dbReference>
<dbReference type="SMART" id="SM00184">
    <property type="entry name" value="RING"/>
    <property type="match status" value="1"/>
</dbReference>
<evidence type="ECO:0000313" key="9">
    <source>
        <dbReference type="Proteomes" id="UP000078555"/>
    </source>
</evidence>